<dbReference type="RefSeq" id="WP_073377954.1">
    <property type="nucleotide sequence ID" value="NZ_FQXS01000024.1"/>
</dbReference>
<sequence length="130" mass="15203">MPDQAFIEEPAILIRCAKFYREGMSQQELYEITRGIWRIGTRREKAKYAFSIYKGVIKAVYEINSWHKAGTTSYQTRIDLSSIDSTSRYIGDRYEFLGEESEKMQEKYLGKSVAHYFERGNANPVTYINC</sequence>
<name>A0A1M5XY16_9BACT</name>
<dbReference type="Proteomes" id="UP000184139">
    <property type="component" value="Unassembled WGS sequence"/>
</dbReference>
<gene>
    <name evidence="1" type="ORF">SAMN02745124_03454</name>
</gene>
<evidence type="ECO:0000313" key="1">
    <source>
        <dbReference type="EMBL" id="SHI04626.1"/>
    </source>
</evidence>
<keyword evidence="2" id="KW-1185">Reference proteome</keyword>
<proteinExistence type="predicted"/>
<reference evidence="1 2" key="1">
    <citation type="submission" date="2016-11" db="EMBL/GenBank/DDBJ databases">
        <authorList>
            <person name="Jaros S."/>
            <person name="Januszkiewicz K."/>
            <person name="Wedrychowicz H."/>
        </authorList>
    </citation>
    <scope>NUCLEOTIDE SEQUENCE [LARGE SCALE GENOMIC DNA]</scope>
    <source>
        <strain evidence="1 2">DSM 9705</strain>
    </source>
</reference>
<organism evidence="1 2">
    <name type="scientific">Desulfofustis glycolicus DSM 9705</name>
    <dbReference type="NCBI Taxonomy" id="1121409"/>
    <lineage>
        <taxon>Bacteria</taxon>
        <taxon>Pseudomonadati</taxon>
        <taxon>Thermodesulfobacteriota</taxon>
        <taxon>Desulfobulbia</taxon>
        <taxon>Desulfobulbales</taxon>
        <taxon>Desulfocapsaceae</taxon>
        <taxon>Desulfofustis</taxon>
    </lineage>
</organism>
<protein>
    <submittedName>
        <fullName evidence="1">Uncharacterized protein</fullName>
    </submittedName>
</protein>
<dbReference type="EMBL" id="FQXS01000024">
    <property type="protein sequence ID" value="SHI04626.1"/>
    <property type="molecule type" value="Genomic_DNA"/>
</dbReference>
<evidence type="ECO:0000313" key="2">
    <source>
        <dbReference type="Proteomes" id="UP000184139"/>
    </source>
</evidence>
<dbReference type="OrthoDB" id="67448at2"/>
<accession>A0A1M5XY16</accession>
<dbReference type="AlphaFoldDB" id="A0A1M5XY16"/>